<feature type="transmembrane region" description="Helical" evidence="10">
    <location>
        <begin position="20"/>
        <end position="43"/>
    </location>
</feature>
<feature type="domain" description="Tyrosine-protein kinase G-rich" evidence="12">
    <location>
        <begin position="435"/>
        <end position="515"/>
    </location>
</feature>
<evidence type="ECO:0000256" key="10">
    <source>
        <dbReference type="SAM" id="Phobius"/>
    </source>
</evidence>
<proteinExistence type="inferred from homology"/>
<dbReference type="PANTHER" id="PTHR32309">
    <property type="entry name" value="TYROSINE-PROTEIN KINASE"/>
    <property type="match status" value="1"/>
</dbReference>
<sequence length="767" mass="86296">MNNNNNKESKFREVGIDPFVLFRIFIKNWYFFVLTIVVAFVLAKMKIADTIPTFRVSSTVLIFEEEERGGNENEQLMQGLGMPAGMRNLDNQITILKSRDLTSRALGVLDFEVEYFYRASGDLIPLYHSLPIRVKKNKGADFPKGVPIDFTYLGDNSFKLKSENGNIDIQASFGDIINIGSGSITIECYNTDWFDYNPEVTLTFVFRSHVSLVRAFNNRLNVKALSNTGSVLEISLVGTNVARDVDFLNKLTEVFQALSLEKKNQEANRRIQFIENQLDGISDSLVITENQLQQFRSTHRVMNLSAQGQEIISQVSRLEEENARLKLEANYYDNLADYLQNDITGDLPLPISMGIEDPALSGLVTELADLQSQLAASGAGEMNPLQNLLSQRVGTKKNELMETLNGLRRANIIAISENQSQINRVNSQASALPVTERQLLGIERKFKLNDELYTLLLEKRAELQMQKASNRPDNEVINPANLLYAEQVAPNPRMIYFIALFLGSFIPFVLLFLKHLLNKRIHEEDLQRYNHIPVVGTIPRVKSIRSIEVLNNPDSVFAESYRIMRSRLQFITKSKKNPIILVTSAMPGDGKTVSAINLASVYSLLGKKTVLVEFDLRNPKVSKEFDVDRNKGISTYLIGRESIDNIIQETQFNNLSIVTAGPIPPNPSELAASSEAKEFFEQLRQRFEYVIVDSAPVGLISDTQNLVESADACLVVVRVKKTIKDMLGKTLSELQTNTGHSLSLIVNDVTIDTSRYGYGKKYGYIKT</sequence>
<keyword evidence="5" id="KW-0418">Kinase</keyword>
<dbReference type="GO" id="GO:0005886">
    <property type="term" value="C:plasma membrane"/>
    <property type="evidence" value="ECO:0007669"/>
    <property type="project" value="TreeGrafter"/>
</dbReference>
<dbReference type="Proteomes" id="UP001207408">
    <property type="component" value="Unassembled WGS sequence"/>
</dbReference>
<keyword evidence="10" id="KW-1133">Transmembrane helix</keyword>
<dbReference type="AlphaFoldDB" id="A0AAE3SI95"/>
<dbReference type="Gene3D" id="3.40.50.300">
    <property type="entry name" value="P-loop containing nucleotide triphosphate hydrolases"/>
    <property type="match status" value="1"/>
</dbReference>
<evidence type="ECO:0000256" key="7">
    <source>
        <dbReference type="ARBA" id="ARBA00023137"/>
    </source>
</evidence>
<keyword evidence="7" id="KW-0829">Tyrosine-protein kinase</keyword>
<dbReference type="InterPro" id="IPR050445">
    <property type="entry name" value="Bact_polysacc_biosynth/exp"/>
</dbReference>
<dbReference type="PANTHER" id="PTHR32309:SF13">
    <property type="entry name" value="FERRIC ENTEROBACTIN TRANSPORT PROTEIN FEPE"/>
    <property type="match status" value="1"/>
</dbReference>
<dbReference type="GO" id="GO:0004715">
    <property type="term" value="F:non-membrane spanning protein tyrosine kinase activity"/>
    <property type="evidence" value="ECO:0007669"/>
    <property type="project" value="UniProtKB-EC"/>
</dbReference>
<accession>A0AAE3SI95</accession>
<keyword evidence="4" id="KW-0547">Nucleotide-binding</keyword>
<keyword evidence="9" id="KW-0175">Coiled coil</keyword>
<dbReference type="SUPFAM" id="SSF52540">
    <property type="entry name" value="P-loop containing nucleoside triphosphate hydrolases"/>
    <property type="match status" value="1"/>
</dbReference>
<evidence type="ECO:0000259" key="11">
    <source>
        <dbReference type="Pfam" id="PF13614"/>
    </source>
</evidence>
<organism evidence="13 14">
    <name type="scientific">Plebeiibacterium marinum</name>
    <dbReference type="NCBI Taxonomy" id="2992111"/>
    <lineage>
        <taxon>Bacteria</taxon>
        <taxon>Pseudomonadati</taxon>
        <taxon>Bacteroidota</taxon>
        <taxon>Bacteroidia</taxon>
        <taxon>Marinilabiliales</taxon>
        <taxon>Marinilabiliaceae</taxon>
        <taxon>Plebeiibacterium</taxon>
    </lineage>
</organism>
<dbReference type="NCBIfam" id="TIGR01007">
    <property type="entry name" value="eps_fam"/>
    <property type="match status" value="1"/>
</dbReference>
<dbReference type="InterPro" id="IPR032807">
    <property type="entry name" value="GNVR"/>
</dbReference>
<evidence type="ECO:0000256" key="4">
    <source>
        <dbReference type="ARBA" id="ARBA00022741"/>
    </source>
</evidence>
<evidence type="ECO:0000256" key="6">
    <source>
        <dbReference type="ARBA" id="ARBA00022840"/>
    </source>
</evidence>
<keyword evidence="10" id="KW-0472">Membrane</keyword>
<gene>
    <name evidence="13" type="ORF">OM074_00910</name>
</gene>
<feature type="domain" description="AAA" evidence="11">
    <location>
        <begin position="579"/>
        <end position="722"/>
    </location>
</feature>
<dbReference type="EC" id="2.7.10.2" evidence="2"/>
<dbReference type="GO" id="GO:0005524">
    <property type="term" value="F:ATP binding"/>
    <property type="evidence" value="ECO:0007669"/>
    <property type="project" value="UniProtKB-KW"/>
</dbReference>
<dbReference type="RefSeq" id="WP_301197382.1">
    <property type="nucleotide sequence ID" value="NZ_JAPDPI010000001.1"/>
</dbReference>
<dbReference type="EMBL" id="JAPDPI010000001">
    <property type="protein sequence ID" value="MCW3804159.1"/>
    <property type="molecule type" value="Genomic_DNA"/>
</dbReference>
<evidence type="ECO:0000313" key="13">
    <source>
        <dbReference type="EMBL" id="MCW3804159.1"/>
    </source>
</evidence>
<dbReference type="InterPro" id="IPR005702">
    <property type="entry name" value="Wzc-like_C"/>
</dbReference>
<comment type="catalytic activity">
    <reaction evidence="8">
        <text>L-tyrosyl-[protein] + ATP = O-phospho-L-tyrosyl-[protein] + ADP + H(+)</text>
        <dbReference type="Rhea" id="RHEA:10596"/>
        <dbReference type="Rhea" id="RHEA-COMP:10136"/>
        <dbReference type="Rhea" id="RHEA-COMP:20101"/>
        <dbReference type="ChEBI" id="CHEBI:15378"/>
        <dbReference type="ChEBI" id="CHEBI:30616"/>
        <dbReference type="ChEBI" id="CHEBI:46858"/>
        <dbReference type="ChEBI" id="CHEBI:61978"/>
        <dbReference type="ChEBI" id="CHEBI:456216"/>
        <dbReference type="EC" id="2.7.10.2"/>
    </reaction>
</comment>
<dbReference type="InterPro" id="IPR025669">
    <property type="entry name" value="AAA_dom"/>
</dbReference>
<dbReference type="Pfam" id="PF13614">
    <property type="entry name" value="AAA_31"/>
    <property type="match status" value="1"/>
</dbReference>
<reference evidence="13" key="1">
    <citation type="submission" date="2022-10" db="EMBL/GenBank/DDBJ databases">
        <authorList>
            <person name="Yu W.X."/>
        </authorList>
    </citation>
    <scope>NUCLEOTIDE SEQUENCE</scope>
    <source>
        <strain evidence="13">D04</strain>
    </source>
</reference>
<dbReference type="InterPro" id="IPR027417">
    <property type="entry name" value="P-loop_NTPase"/>
</dbReference>
<protein>
    <recommendedName>
        <fullName evidence="2">non-specific protein-tyrosine kinase</fullName>
        <ecNumber evidence="2">2.7.10.2</ecNumber>
    </recommendedName>
</protein>
<keyword evidence="14" id="KW-1185">Reference proteome</keyword>
<evidence type="ECO:0000256" key="2">
    <source>
        <dbReference type="ARBA" id="ARBA00011903"/>
    </source>
</evidence>
<evidence type="ECO:0000256" key="3">
    <source>
        <dbReference type="ARBA" id="ARBA00022679"/>
    </source>
</evidence>
<evidence type="ECO:0000313" key="14">
    <source>
        <dbReference type="Proteomes" id="UP001207408"/>
    </source>
</evidence>
<comment type="similarity">
    <text evidence="1">Belongs to the CpsD/CapB family.</text>
</comment>
<evidence type="ECO:0000256" key="9">
    <source>
        <dbReference type="SAM" id="Coils"/>
    </source>
</evidence>
<evidence type="ECO:0000256" key="8">
    <source>
        <dbReference type="ARBA" id="ARBA00051245"/>
    </source>
</evidence>
<keyword evidence="6" id="KW-0067">ATP-binding</keyword>
<keyword evidence="10" id="KW-0812">Transmembrane</keyword>
<feature type="transmembrane region" description="Helical" evidence="10">
    <location>
        <begin position="494"/>
        <end position="513"/>
    </location>
</feature>
<keyword evidence="3 13" id="KW-0808">Transferase</keyword>
<evidence type="ECO:0000256" key="5">
    <source>
        <dbReference type="ARBA" id="ARBA00022777"/>
    </source>
</evidence>
<dbReference type="CDD" id="cd05387">
    <property type="entry name" value="BY-kinase"/>
    <property type="match status" value="1"/>
</dbReference>
<comment type="caution">
    <text evidence="13">The sequence shown here is derived from an EMBL/GenBank/DDBJ whole genome shotgun (WGS) entry which is preliminary data.</text>
</comment>
<evidence type="ECO:0000259" key="12">
    <source>
        <dbReference type="Pfam" id="PF13807"/>
    </source>
</evidence>
<dbReference type="Pfam" id="PF13807">
    <property type="entry name" value="GNVR"/>
    <property type="match status" value="1"/>
</dbReference>
<feature type="coiled-coil region" evidence="9">
    <location>
        <begin position="248"/>
        <end position="335"/>
    </location>
</feature>
<evidence type="ECO:0000256" key="1">
    <source>
        <dbReference type="ARBA" id="ARBA00007316"/>
    </source>
</evidence>
<name>A0AAE3SI95_9BACT</name>